<reference evidence="3 4" key="1">
    <citation type="submission" date="2018-12" db="EMBL/GenBank/DDBJ databases">
        <title>Genome sequencing of Prevotella sp. KCOM 3155 (= JS262).</title>
        <authorList>
            <person name="Kook J.-K."/>
            <person name="Park S.-N."/>
            <person name="Lim Y.K."/>
        </authorList>
    </citation>
    <scope>NUCLEOTIDE SEQUENCE [LARGE SCALE GENOMIC DNA]</scope>
    <source>
        <strain evidence="3 4">KCOM 3155</strain>
    </source>
</reference>
<dbReference type="EMBL" id="RYYU01000001">
    <property type="protein sequence ID" value="RUL60021.1"/>
    <property type="molecule type" value="Genomic_DNA"/>
</dbReference>
<keyword evidence="4" id="KW-1185">Reference proteome</keyword>
<evidence type="ECO:0000259" key="2">
    <source>
        <dbReference type="Pfam" id="PF18962"/>
    </source>
</evidence>
<dbReference type="AlphaFoldDB" id="A0A432LMD4"/>
<feature type="chain" id="PRO_5018987422" evidence="1">
    <location>
        <begin position="23"/>
        <end position="156"/>
    </location>
</feature>
<organism evidence="3 4">
    <name type="scientific">Prevotella koreensis</name>
    <dbReference type="NCBI Taxonomy" id="2490854"/>
    <lineage>
        <taxon>Bacteria</taxon>
        <taxon>Pseudomonadati</taxon>
        <taxon>Bacteroidota</taxon>
        <taxon>Bacteroidia</taxon>
        <taxon>Bacteroidales</taxon>
        <taxon>Prevotellaceae</taxon>
        <taxon>Prevotella</taxon>
    </lineage>
</organism>
<dbReference type="Proteomes" id="UP000278983">
    <property type="component" value="Unassembled WGS sequence"/>
</dbReference>
<name>A0A432LMD4_9BACT</name>
<dbReference type="OrthoDB" id="1164780at2"/>
<dbReference type="RefSeq" id="WP_126679116.1">
    <property type="nucleotide sequence ID" value="NZ_RYYU01000001.1"/>
</dbReference>
<gene>
    <name evidence="3" type="ORF">EHV08_09855</name>
</gene>
<keyword evidence="1" id="KW-0732">Signal</keyword>
<sequence length="156" mass="17164">MKKKFRLFTMAAVLLSASAAIADDNLVVQSAGTHTPYPISSVRIIRFGADGFSICRNGQADVNYNYANVDKIYFTLSTTGFENIIDDETRMGISIDPSGSIITVNGISSGNVNIYNYSGMQVKILPNWQGERINIADLPKGVYILRINNQSTKFNK</sequence>
<evidence type="ECO:0000313" key="3">
    <source>
        <dbReference type="EMBL" id="RUL60021.1"/>
    </source>
</evidence>
<feature type="signal peptide" evidence="1">
    <location>
        <begin position="1"/>
        <end position="22"/>
    </location>
</feature>
<protein>
    <submittedName>
        <fullName evidence="3">T9SS type A sorting domain-containing protein</fullName>
    </submittedName>
</protein>
<evidence type="ECO:0000256" key="1">
    <source>
        <dbReference type="SAM" id="SignalP"/>
    </source>
</evidence>
<dbReference type="Pfam" id="PF18962">
    <property type="entry name" value="Por_Secre_tail"/>
    <property type="match status" value="1"/>
</dbReference>
<evidence type="ECO:0000313" key="4">
    <source>
        <dbReference type="Proteomes" id="UP000278983"/>
    </source>
</evidence>
<dbReference type="NCBIfam" id="TIGR04183">
    <property type="entry name" value="Por_Secre_tail"/>
    <property type="match status" value="1"/>
</dbReference>
<dbReference type="InterPro" id="IPR026444">
    <property type="entry name" value="Secre_tail"/>
</dbReference>
<accession>A0A432LMD4</accession>
<comment type="caution">
    <text evidence="3">The sequence shown here is derived from an EMBL/GenBank/DDBJ whole genome shotgun (WGS) entry which is preliminary data.</text>
</comment>
<proteinExistence type="predicted"/>
<feature type="domain" description="Secretion system C-terminal sorting" evidence="2">
    <location>
        <begin position="97"/>
        <end position="154"/>
    </location>
</feature>